<evidence type="ECO:0000256" key="4">
    <source>
        <dbReference type="ARBA" id="ARBA00023065"/>
    </source>
</evidence>
<dbReference type="EMBL" id="CP003772">
    <property type="protein sequence ID" value="AFQ04238.1"/>
    <property type="molecule type" value="Genomic_DNA"/>
</dbReference>
<dbReference type="GO" id="GO:0045259">
    <property type="term" value="C:proton-transporting ATP synthase complex"/>
    <property type="evidence" value="ECO:0007669"/>
    <property type="project" value="UniProtKB-KW"/>
</dbReference>
<dbReference type="Proteomes" id="UP000005254">
    <property type="component" value="Chromosome"/>
</dbReference>
<dbReference type="PRINTS" id="PR00125">
    <property type="entry name" value="ATPASEDELTA"/>
</dbReference>
<keyword evidence="2 8" id="KW-0813">Transport</keyword>
<keyword evidence="8" id="KW-1003">Cell membrane</keyword>
<evidence type="ECO:0000256" key="1">
    <source>
        <dbReference type="ARBA" id="ARBA00004370"/>
    </source>
</evidence>
<dbReference type="GeneID" id="99647308"/>
<dbReference type="GO" id="GO:0016787">
    <property type="term" value="F:hydrolase activity"/>
    <property type="evidence" value="ECO:0007669"/>
    <property type="project" value="UniProtKB-KW"/>
</dbReference>
<dbReference type="RefSeq" id="WP_009885621.1">
    <property type="nucleotide sequence ID" value="NC_018497.1"/>
</dbReference>
<dbReference type="PROSITE" id="PS00389">
    <property type="entry name" value="ATPASE_DELTA"/>
    <property type="match status" value="1"/>
</dbReference>
<protein>
    <recommendedName>
        <fullName evidence="8">ATP synthase subunit delta</fullName>
    </recommendedName>
    <alternativeName>
        <fullName evidence="8">ATP synthase F(1) sector subunit delta</fullName>
    </alternativeName>
    <alternativeName>
        <fullName evidence="8">F-type ATPase subunit delta</fullName>
        <shortName evidence="8">F-ATPase subunit delta</shortName>
    </alternativeName>
</protein>
<dbReference type="PANTHER" id="PTHR11910">
    <property type="entry name" value="ATP SYNTHASE DELTA CHAIN"/>
    <property type="match status" value="1"/>
</dbReference>
<dbReference type="InterPro" id="IPR020781">
    <property type="entry name" value="ATPase_OSCP/d_CS"/>
</dbReference>
<comment type="subcellular location">
    <subcellularLocation>
        <location evidence="8">Cell membrane</location>
        <topology evidence="8">Peripheral membrane protein</topology>
    </subcellularLocation>
    <subcellularLocation>
        <location evidence="1">Membrane</location>
    </subcellularLocation>
</comment>
<keyword evidence="5 8" id="KW-0472">Membrane</keyword>
<keyword evidence="7 8" id="KW-0066">ATP synthesis</keyword>
<evidence type="ECO:0000313" key="9">
    <source>
        <dbReference type="EMBL" id="AFQ04238.1"/>
    </source>
</evidence>
<dbReference type="SMR" id="A0ABC7ZJB1"/>
<dbReference type="GO" id="GO:0005886">
    <property type="term" value="C:plasma membrane"/>
    <property type="evidence" value="ECO:0007669"/>
    <property type="project" value="UniProtKB-SubCell"/>
</dbReference>
<comment type="function">
    <text evidence="8">This protein is part of the stalk that links CF(0) to CF(1). It either transmits conformational changes from CF(0) to CF(1) or is implicated in proton conduction.</text>
</comment>
<dbReference type="InterPro" id="IPR026015">
    <property type="entry name" value="ATP_synth_OSCP/delta_N_sf"/>
</dbReference>
<dbReference type="Pfam" id="PF00213">
    <property type="entry name" value="OSCP"/>
    <property type="match status" value="1"/>
</dbReference>
<organism evidence="9 10">
    <name type="scientific">Mycoplasmoides genitalium M6320</name>
    <dbReference type="NCBI Taxonomy" id="662945"/>
    <lineage>
        <taxon>Bacteria</taxon>
        <taxon>Bacillati</taxon>
        <taxon>Mycoplasmatota</taxon>
        <taxon>Mycoplasmoidales</taxon>
        <taxon>Mycoplasmoidaceae</taxon>
        <taxon>Mycoplasmoides</taxon>
    </lineage>
</organism>
<keyword evidence="9" id="KW-0378">Hydrolase</keyword>
<comment type="function">
    <text evidence="8">F(1)F(0) ATP synthase produces ATP from ADP in the presence of a proton or sodium gradient. F-type ATPases consist of two structural domains, F(1) containing the extramembraneous catalytic core and F(0) containing the membrane proton channel, linked together by a central stalk and a peripheral stalk. During catalysis, ATP synthesis in the catalytic domain of F(1) is coupled via a rotary mechanism of the central stalk subunits to proton translocation.</text>
</comment>
<keyword evidence="4 8" id="KW-0406">Ion transport</keyword>
<evidence type="ECO:0000256" key="7">
    <source>
        <dbReference type="ARBA" id="ARBA00023310"/>
    </source>
</evidence>
<evidence type="ECO:0000256" key="3">
    <source>
        <dbReference type="ARBA" id="ARBA00022781"/>
    </source>
</evidence>
<dbReference type="KEGG" id="mgx:CM1_02440"/>
<keyword evidence="3 8" id="KW-0375">Hydrogen ion transport</keyword>
<dbReference type="AlphaFoldDB" id="A0ABC7ZJB1"/>
<gene>
    <name evidence="8" type="primary">atpH</name>
    <name evidence="9" type="ORF">CM1_02440</name>
</gene>
<evidence type="ECO:0000313" key="10">
    <source>
        <dbReference type="Proteomes" id="UP000005254"/>
    </source>
</evidence>
<dbReference type="NCBIfam" id="TIGR01145">
    <property type="entry name" value="ATP_synt_delta"/>
    <property type="match status" value="1"/>
</dbReference>
<comment type="similarity">
    <text evidence="8">Belongs to the ATPase delta chain family.</text>
</comment>
<accession>A0ABC7ZJB1</accession>
<reference evidence="9 10" key="1">
    <citation type="journal article" date="2012" name="J. Bacteriol.">
        <title>Draft Genome Sequences of Four Axenic Mycoplasma genitalium Strains Isolated from Denmark, Japan, and Australia.</title>
        <authorList>
            <person name="McGowin C.L."/>
            <person name="Ma L."/>
            <person name="Jensen J.S."/>
            <person name="Mancuso M.M."/>
            <person name="Hamasuna R."/>
            <person name="Adegboye D."/>
            <person name="Martin D.H."/>
        </authorList>
    </citation>
    <scope>NUCLEOTIDE SEQUENCE [LARGE SCALE GENOMIC DNA]</scope>
    <source>
        <strain evidence="9 10">M6320</strain>
    </source>
</reference>
<dbReference type="SUPFAM" id="SSF47928">
    <property type="entry name" value="N-terminal domain of the delta subunit of the F1F0-ATP synthase"/>
    <property type="match status" value="1"/>
</dbReference>
<keyword evidence="6 8" id="KW-0139">CF(1)</keyword>
<evidence type="ECO:0000256" key="6">
    <source>
        <dbReference type="ARBA" id="ARBA00023196"/>
    </source>
</evidence>
<evidence type="ECO:0000256" key="8">
    <source>
        <dbReference type="HAMAP-Rule" id="MF_01416"/>
    </source>
</evidence>
<evidence type="ECO:0000256" key="2">
    <source>
        <dbReference type="ARBA" id="ARBA00022448"/>
    </source>
</evidence>
<dbReference type="Gene3D" id="1.10.520.20">
    <property type="entry name" value="N-terminal domain of the delta subunit of the F1F0-ATP synthase"/>
    <property type="match status" value="1"/>
</dbReference>
<dbReference type="InterPro" id="IPR000711">
    <property type="entry name" value="ATPase_OSCP/dsu"/>
</dbReference>
<name>A0ABC7ZJB1_MYCGT</name>
<evidence type="ECO:0000256" key="5">
    <source>
        <dbReference type="ARBA" id="ARBA00023136"/>
    </source>
</evidence>
<proteinExistence type="inferred from homology"/>
<dbReference type="GO" id="GO:0046933">
    <property type="term" value="F:proton-transporting ATP synthase activity, rotational mechanism"/>
    <property type="evidence" value="ECO:0007669"/>
    <property type="project" value="UniProtKB-UniRule"/>
</dbReference>
<sequence length="176" mass="20874">MINAQAFGTALFQLSEEQKQVKKIYEECHFFLKLMRNFKDGSLSFLLNSYTLTKPDKIRLVDKLFKNHFCQVFVDFLKVIILKGYFTLVEQAIKYFFDNVESQKHIQFIKIITAFELSSKQLNKIIAIMEKRFKTKVVYKTEIDRSLISGIRIESSSHLFEKNVRDELKRIMAHFI</sequence>
<dbReference type="HAMAP" id="MF_01416">
    <property type="entry name" value="ATP_synth_delta_bact"/>
    <property type="match status" value="1"/>
</dbReference>